<accession>A0A8J3ZZB0</accession>
<proteinExistence type="predicted"/>
<dbReference type="InterPro" id="IPR046828">
    <property type="entry name" value="RepSA"/>
</dbReference>
<gene>
    <name evidence="2" type="ORF">Voc01_061670</name>
</gene>
<evidence type="ECO:0000313" key="3">
    <source>
        <dbReference type="Proteomes" id="UP000635606"/>
    </source>
</evidence>
<dbReference type="RefSeq" id="WP_203931134.1">
    <property type="nucleotide sequence ID" value="NZ_BOPH01000087.1"/>
</dbReference>
<feature type="region of interest" description="Disordered" evidence="1">
    <location>
        <begin position="1"/>
        <end position="33"/>
    </location>
</feature>
<reference evidence="2" key="1">
    <citation type="submission" date="2021-01" db="EMBL/GenBank/DDBJ databases">
        <title>Whole genome shotgun sequence of Virgisporangium ochraceum NBRC 16418.</title>
        <authorList>
            <person name="Komaki H."/>
            <person name="Tamura T."/>
        </authorList>
    </citation>
    <scope>NUCLEOTIDE SEQUENCE</scope>
    <source>
        <strain evidence="2">NBRC 16418</strain>
    </source>
</reference>
<dbReference type="EMBL" id="BOPH01000087">
    <property type="protein sequence ID" value="GIJ71250.1"/>
    <property type="molecule type" value="Genomic_DNA"/>
</dbReference>
<protein>
    <submittedName>
        <fullName evidence="2">Replication initiation protein</fullName>
    </submittedName>
</protein>
<evidence type="ECO:0000256" key="1">
    <source>
        <dbReference type="SAM" id="MobiDB-lite"/>
    </source>
</evidence>
<name>A0A8J3ZZB0_9ACTN</name>
<comment type="caution">
    <text evidence="2">The sequence shown here is derived from an EMBL/GenBank/DDBJ whole genome shotgun (WGS) entry which is preliminary data.</text>
</comment>
<evidence type="ECO:0000313" key="2">
    <source>
        <dbReference type="EMBL" id="GIJ71250.1"/>
    </source>
</evidence>
<dbReference type="Proteomes" id="UP000635606">
    <property type="component" value="Unassembled WGS sequence"/>
</dbReference>
<sequence>MTRSTLDLTPRTPATASAAAPARGVGSNADPATPPRYIPAHSYTVAGQAITRANTGDYGAWLGHIRPAAGCSHPVRLAGTITSTTTDPGGGRVMSTVDTATMPDGVIYKPCGNRRASVCPSCADTYRRDAYHLVLAGLTGGKGVTPAVAKHPALFVTYTAPSFGVVHTQRRGKAGQQLPCRPRRQPDPCPHGVDVRCHRIHADGEKILGQPLCLDCYDHGAQVIWNNQAPELWRRTTIAIRRAISRRCRQLRIPSKLVRLEFGKAAEMQRRGVVHYHAIIRLDGHDPDNADAIVRPPIGIGVLDLVDAVEHATTVRFTTDTHPARPRGWPIRWGDRDKGIDIRPLRLAADDAITDEQVAGYLAKYATKSTEATGHTSRRLTDETIDVYADPDGSHTERLVEACWTLGQPRAWRGLRRWAHMLGFGGHCFTKSRRYSVTFRILRQRRVIHARTETAALDVQHTAETTVVETELAYAGAGWRTHGDALLANTSAAMARARQQAAHDVLTDEINNTRQAIPSAVAA</sequence>
<keyword evidence="3" id="KW-1185">Reference proteome</keyword>
<dbReference type="AlphaFoldDB" id="A0A8J3ZZB0"/>
<organism evidence="2 3">
    <name type="scientific">Virgisporangium ochraceum</name>
    <dbReference type="NCBI Taxonomy" id="65505"/>
    <lineage>
        <taxon>Bacteria</taxon>
        <taxon>Bacillati</taxon>
        <taxon>Actinomycetota</taxon>
        <taxon>Actinomycetes</taxon>
        <taxon>Micromonosporales</taxon>
        <taxon>Micromonosporaceae</taxon>
        <taxon>Virgisporangium</taxon>
    </lineage>
</organism>
<feature type="compositionally biased region" description="Low complexity" evidence="1">
    <location>
        <begin position="9"/>
        <end position="23"/>
    </location>
</feature>
<dbReference type="Pfam" id="PF20199">
    <property type="entry name" value="RepSA"/>
    <property type="match status" value="1"/>
</dbReference>